<dbReference type="GeneID" id="33559709"/>
<protein>
    <recommendedName>
        <fullName evidence="4">BED-type domain-containing protein</fullName>
    </recommendedName>
</protein>
<evidence type="ECO:0000313" key="2">
    <source>
        <dbReference type="EMBL" id="ORX40291.1"/>
    </source>
</evidence>
<proteinExistence type="predicted"/>
<feature type="region of interest" description="Disordered" evidence="1">
    <location>
        <begin position="677"/>
        <end position="696"/>
    </location>
</feature>
<evidence type="ECO:0008006" key="4">
    <source>
        <dbReference type="Google" id="ProtNLM"/>
    </source>
</evidence>
<feature type="region of interest" description="Disordered" evidence="1">
    <location>
        <begin position="754"/>
        <end position="872"/>
    </location>
</feature>
<dbReference type="AlphaFoldDB" id="A0A1Y1UQH3"/>
<gene>
    <name evidence="2" type="ORF">BD324DRAFT_648877</name>
</gene>
<reference evidence="2 3" key="1">
    <citation type="submission" date="2017-03" db="EMBL/GenBank/DDBJ databases">
        <title>Widespread Adenine N6-methylation of Active Genes in Fungi.</title>
        <authorList>
            <consortium name="DOE Joint Genome Institute"/>
            <person name="Mondo S.J."/>
            <person name="Dannebaum R.O."/>
            <person name="Kuo R.C."/>
            <person name="Louie K.B."/>
            <person name="Bewick A.J."/>
            <person name="Labutti K."/>
            <person name="Haridas S."/>
            <person name="Kuo A."/>
            <person name="Salamov A."/>
            <person name="Ahrendt S.R."/>
            <person name="Lau R."/>
            <person name="Bowen B.P."/>
            <person name="Lipzen A."/>
            <person name="Sullivan W."/>
            <person name="Andreopoulos W.B."/>
            <person name="Clum A."/>
            <person name="Lindquist E."/>
            <person name="Daum C."/>
            <person name="Northen T.R."/>
            <person name="Ramamoorthy G."/>
            <person name="Schmitz R.J."/>
            <person name="Gryganskyi A."/>
            <person name="Culley D."/>
            <person name="Magnuson J."/>
            <person name="James T.Y."/>
            <person name="O'Malley M.A."/>
            <person name="Stajich J.E."/>
            <person name="Spatafora J.W."/>
            <person name="Visel A."/>
            <person name="Grigoriev I.V."/>
        </authorList>
    </citation>
    <scope>NUCLEOTIDE SEQUENCE [LARGE SCALE GENOMIC DNA]</scope>
    <source>
        <strain evidence="2 3">NRRL Y-17943</strain>
    </source>
</reference>
<accession>A0A1Y1UQH3</accession>
<feature type="compositionally biased region" description="Polar residues" evidence="1">
    <location>
        <begin position="808"/>
        <end position="818"/>
    </location>
</feature>
<evidence type="ECO:0000256" key="1">
    <source>
        <dbReference type="SAM" id="MobiDB-lite"/>
    </source>
</evidence>
<evidence type="ECO:0000313" key="3">
    <source>
        <dbReference type="Proteomes" id="UP000193218"/>
    </source>
</evidence>
<feature type="compositionally biased region" description="Acidic residues" evidence="1">
    <location>
        <begin position="519"/>
        <end position="530"/>
    </location>
</feature>
<feature type="compositionally biased region" description="Polar residues" evidence="1">
    <location>
        <begin position="761"/>
        <end position="770"/>
    </location>
</feature>
<dbReference type="RefSeq" id="XP_021874076.1">
    <property type="nucleotide sequence ID" value="XM_022017900.1"/>
</dbReference>
<comment type="caution">
    <text evidence="2">The sequence shown here is derived from an EMBL/GenBank/DDBJ whole genome shotgun (WGS) entry which is preliminary data.</text>
</comment>
<sequence>MSFQPLDFVIQPPAASHRSTLPCQPIPPYQQADWVSEVQQTGHIAPASTTSTPTPLEALPQPIHKMPRRKGQSSANRGGKRKAGPKARSRPAPKLTIRVPALPTLPVAKTSHPPPASTSTTDTTTTPDVATPSSSITQPPSRSKKSKHPIEYDIPSVPLQLKNTRGSLLPAPPGSKLEVNELLILHPPQLGPDSNAIPINQYTAAASAGTITRIEGNPGDKYKSRFEMYTCRLCSKTYDGKNARSVARRHLQDKHGVPLALQKRRSRWDYGDLIKPERPKTAEAKVKLLVSKRQWAIKSRNQTRLERTFATFLVQFGPNGLLTPCGLRLIAPGMRGHLSPAIRCKLYPDGNLGWNQMPSDLVQGIMALRESEGRIDKYEDEIEAAREEDRNKGIQSASNRKVGSSRQSARSHPQPSFHPPAYRQGYASFFGPGEEGEPELDMDLHDPWYAAATHVDEDALQAAIAQHYDAIDPSVSNDFHQSQHPTSSMIHGYPEFKFADQSQIGQWGYADEDDAIDSELEESDEEDEMSDQAPLAPAPPNEPFWPPPGPPSDLYYPPQLPYLPYSFTSATLAQLDFVHGQVYPPHQHAQFGQFGQQHQQAQHAQLAATRLEYHPSQRRLVEEEVENPVMESPDTSMEIEQDISHIQAPVEEVAAESLLDLQSTPAKTDPDYIPSSILRHVSNDTPQGPSPLKHSLTDPAILQSLQPRKGPHRSESDTKLVFTSTLLQPRLLDAPEIKEMPNRPRPLRAMSLISKPDLGHTSRSLSFTSDNLDDDPFAMPSMHAPSKKRRSTIASPSLSIKKKREEGSTLSRSNSTHSLLREGTAESSEGSEESNNCLAGIEGASAEPSGHHDHLNLDTIGSPPSRGPLTSLNRNFATCITPARSLRSPVRPGSLKAPVSISRVQWLFSSPGNGETAATLGLVPNWLGGGGGFGTPGLNGLVSAETPVEKVRSRARVEELDAVVE</sequence>
<dbReference type="InParanoid" id="A0A1Y1UQH3"/>
<feature type="region of interest" description="Disordered" evidence="1">
    <location>
        <begin position="386"/>
        <end position="441"/>
    </location>
</feature>
<dbReference type="EMBL" id="NBSH01000002">
    <property type="protein sequence ID" value="ORX40291.1"/>
    <property type="molecule type" value="Genomic_DNA"/>
</dbReference>
<feature type="region of interest" description="Disordered" evidence="1">
    <location>
        <begin position="519"/>
        <end position="541"/>
    </location>
</feature>
<feature type="compositionally biased region" description="Low complexity" evidence="1">
    <location>
        <begin position="45"/>
        <end position="60"/>
    </location>
</feature>
<keyword evidence="3" id="KW-1185">Reference proteome</keyword>
<feature type="compositionally biased region" description="Low complexity" evidence="1">
    <location>
        <begin position="117"/>
        <end position="135"/>
    </location>
</feature>
<dbReference type="OrthoDB" id="2333993at2759"/>
<name>A0A1Y1UQH3_9TREE</name>
<organism evidence="2 3">
    <name type="scientific">Kockovaella imperatae</name>
    <dbReference type="NCBI Taxonomy" id="4999"/>
    <lineage>
        <taxon>Eukaryota</taxon>
        <taxon>Fungi</taxon>
        <taxon>Dikarya</taxon>
        <taxon>Basidiomycota</taxon>
        <taxon>Agaricomycotina</taxon>
        <taxon>Tremellomycetes</taxon>
        <taxon>Tremellales</taxon>
        <taxon>Cuniculitremaceae</taxon>
        <taxon>Kockovaella</taxon>
    </lineage>
</organism>
<dbReference type="Proteomes" id="UP000193218">
    <property type="component" value="Unassembled WGS sequence"/>
</dbReference>
<feature type="compositionally biased region" description="Basic residues" evidence="1">
    <location>
        <begin position="78"/>
        <end position="91"/>
    </location>
</feature>
<feature type="compositionally biased region" description="Polar residues" evidence="1">
    <location>
        <begin position="393"/>
        <end position="414"/>
    </location>
</feature>
<feature type="region of interest" description="Disordered" evidence="1">
    <location>
        <begin position="45"/>
        <end position="150"/>
    </location>
</feature>
<dbReference type="STRING" id="4999.A0A1Y1UQH3"/>